<accession>I2H2W1</accession>
<evidence type="ECO:0000256" key="5">
    <source>
        <dbReference type="SAM" id="MobiDB-lite"/>
    </source>
</evidence>
<dbReference type="InterPro" id="IPR050598">
    <property type="entry name" value="AminoAcid_Transporter"/>
</dbReference>
<reference evidence="7 8" key="1">
    <citation type="journal article" date="2011" name="Proc. Natl. Acad. Sci. U.S.A.">
        <title>Evolutionary erosion of yeast sex chromosomes by mating-type switching accidents.</title>
        <authorList>
            <person name="Gordon J.L."/>
            <person name="Armisen D."/>
            <person name="Proux-Wera E."/>
            <person name="Oheigeartaigh S.S."/>
            <person name="Byrne K.P."/>
            <person name="Wolfe K.H."/>
        </authorList>
    </citation>
    <scope>NUCLEOTIDE SEQUENCE [LARGE SCALE GENOMIC DNA]</scope>
    <source>
        <strain evidence="8">ATCC 34711 / CBS 6284 / DSM 70876 / NBRC 10599 / NRRL Y-10934 / UCD 77-7</strain>
    </source>
</reference>
<proteinExistence type="predicted"/>
<dbReference type="GeneID" id="14495749"/>
<evidence type="ECO:0008006" key="9">
    <source>
        <dbReference type="Google" id="ProtNLM"/>
    </source>
</evidence>
<dbReference type="Pfam" id="PF13520">
    <property type="entry name" value="AA_permease_2"/>
    <property type="match status" value="1"/>
</dbReference>
<feature type="transmembrane region" description="Helical" evidence="6">
    <location>
        <begin position="183"/>
        <end position="204"/>
    </location>
</feature>
<evidence type="ECO:0000256" key="1">
    <source>
        <dbReference type="ARBA" id="ARBA00004141"/>
    </source>
</evidence>
<dbReference type="InParanoid" id="I2H2W1"/>
<dbReference type="OMA" id="IYPTCEA"/>
<protein>
    <recommendedName>
        <fullName evidence="9">Amino acid permease/ SLC12A domain-containing protein</fullName>
    </recommendedName>
</protein>
<feature type="transmembrane region" description="Helical" evidence="6">
    <location>
        <begin position="257"/>
        <end position="282"/>
    </location>
</feature>
<dbReference type="Proteomes" id="UP000002866">
    <property type="component" value="Chromosome 4"/>
</dbReference>
<evidence type="ECO:0000256" key="4">
    <source>
        <dbReference type="ARBA" id="ARBA00023136"/>
    </source>
</evidence>
<evidence type="ECO:0000313" key="7">
    <source>
        <dbReference type="EMBL" id="CCH60713.1"/>
    </source>
</evidence>
<keyword evidence="8" id="KW-1185">Reference proteome</keyword>
<dbReference type="GO" id="GO:0016020">
    <property type="term" value="C:membrane"/>
    <property type="evidence" value="ECO:0007669"/>
    <property type="project" value="UniProtKB-SubCell"/>
</dbReference>
<dbReference type="RefSeq" id="XP_004180232.1">
    <property type="nucleotide sequence ID" value="XM_004180184.1"/>
</dbReference>
<evidence type="ECO:0000256" key="3">
    <source>
        <dbReference type="ARBA" id="ARBA00022989"/>
    </source>
</evidence>
<feature type="transmembrane region" description="Helical" evidence="6">
    <location>
        <begin position="464"/>
        <end position="481"/>
    </location>
</feature>
<dbReference type="STRING" id="1071380.I2H2W1"/>
<dbReference type="EMBL" id="HE806319">
    <property type="protein sequence ID" value="CCH60713.1"/>
    <property type="molecule type" value="Genomic_DNA"/>
</dbReference>
<name>I2H2W1_HENB6</name>
<feature type="transmembrane region" description="Helical" evidence="6">
    <location>
        <begin position="294"/>
        <end position="317"/>
    </location>
</feature>
<dbReference type="Gene3D" id="1.20.1740.10">
    <property type="entry name" value="Amino acid/polyamine transporter I"/>
    <property type="match status" value="1"/>
</dbReference>
<feature type="region of interest" description="Disordered" evidence="5">
    <location>
        <begin position="610"/>
        <end position="642"/>
    </location>
</feature>
<dbReference type="AlphaFoldDB" id="I2H2W1"/>
<feature type="transmembrane region" description="Helical" evidence="6">
    <location>
        <begin position="66"/>
        <end position="92"/>
    </location>
</feature>
<dbReference type="HOGENOM" id="CLU_013661_4_1_1"/>
<dbReference type="PANTHER" id="PTHR11785:SF498">
    <property type="entry name" value="HIGH-AFFINITY METHIONINE PERMEASE"/>
    <property type="match status" value="1"/>
</dbReference>
<feature type="transmembrane region" description="Helical" evidence="6">
    <location>
        <begin position="216"/>
        <end position="237"/>
    </location>
</feature>
<feature type="transmembrane region" description="Helical" evidence="6">
    <location>
        <begin position="98"/>
        <end position="119"/>
    </location>
</feature>
<evidence type="ECO:0000313" key="8">
    <source>
        <dbReference type="Proteomes" id="UP000002866"/>
    </source>
</evidence>
<comment type="subcellular location">
    <subcellularLocation>
        <location evidence="1">Membrane</location>
        <topology evidence="1">Multi-pass membrane protein</topology>
    </subcellularLocation>
</comment>
<dbReference type="GO" id="GO:0015179">
    <property type="term" value="F:L-amino acid transmembrane transporter activity"/>
    <property type="evidence" value="ECO:0007669"/>
    <property type="project" value="TreeGrafter"/>
</dbReference>
<feature type="transmembrane region" description="Helical" evidence="6">
    <location>
        <begin position="145"/>
        <end position="163"/>
    </location>
</feature>
<dbReference type="KEGG" id="tbl:TBLA_0D02060"/>
<dbReference type="FunFam" id="1.20.1740.10:FF:000025">
    <property type="entry name" value="High-affinity methionine permease"/>
    <property type="match status" value="1"/>
</dbReference>
<sequence>MSENKRSFISQLNIFNKDNYSIQEAYDQDCAKTGNFSDNDDLHSTSSSIEAGQQVMTEMDQGKKNLGLFSCIGLICNRMLGTGVFAVSSTIYTLCGSVGLSLIMWAIGAIISICGLYVYMEFGTAIPKNGGEKNYLEAIFRKPKFFITCMYAAYIFFLGWAAGNSVNTAVMFLTAADVEVTRWKQNGLAVAVIGFCFIVNSINVKLGIYIQNVLGIFKVFIVCFISVIGWVALGGGLKNGYKTDNFHNAFEGTQNASAYGVVNALYNVIWSFVGYSNVNYALGEVKNPVRTLRIAGPSAMVFVAIIYIFVNIAYFAVVPKETLISSKLVLAADFLDIVFGKSGRTAAAVFVGLSALGNVMSVIFSQGRIIQQLGREGILPFPNFFATSKPFNSPMVGLFQHFIVCLITIIAPPPGDAYNFIMNLISYPMNIINFCVSGGLIYLHWQHKKGNIEWNPPIKAGMPVIVFFTLCNVYLIVAPYVPPTNGESVYNSLPYWIHCVVAWLIFLIGAIYWAVMFRLIPRIRGYKLDTKDVLGEDGFWRKQIIKVPKDKKDDGDSNSQFDINDKNSVEALEMTSNLGMVTTGYVNGDDSISSKKDSGVVEIATELGTSRGIGSSSSSQEGYNNNHNDDKDPHIIESTTRY</sequence>
<evidence type="ECO:0000256" key="6">
    <source>
        <dbReference type="SAM" id="Phobius"/>
    </source>
</evidence>
<feature type="transmembrane region" description="Helical" evidence="6">
    <location>
        <begin position="424"/>
        <end position="443"/>
    </location>
</feature>
<feature type="transmembrane region" description="Helical" evidence="6">
    <location>
        <begin position="346"/>
        <end position="370"/>
    </location>
</feature>
<feature type="transmembrane region" description="Helical" evidence="6">
    <location>
        <begin position="391"/>
        <end position="412"/>
    </location>
</feature>
<keyword evidence="2 6" id="KW-0812">Transmembrane</keyword>
<evidence type="ECO:0000256" key="2">
    <source>
        <dbReference type="ARBA" id="ARBA00022692"/>
    </source>
</evidence>
<organism evidence="7 8">
    <name type="scientific">Henningerozyma blattae (strain ATCC 34711 / CBS 6284 / DSM 70876 / NBRC 10599 / NRRL Y-10934 / UCD 77-7)</name>
    <name type="common">Yeast</name>
    <name type="synonym">Tetrapisispora blattae</name>
    <dbReference type="NCBI Taxonomy" id="1071380"/>
    <lineage>
        <taxon>Eukaryota</taxon>
        <taxon>Fungi</taxon>
        <taxon>Dikarya</taxon>
        <taxon>Ascomycota</taxon>
        <taxon>Saccharomycotina</taxon>
        <taxon>Saccharomycetes</taxon>
        <taxon>Saccharomycetales</taxon>
        <taxon>Saccharomycetaceae</taxon>
        <taxon>Henningerozyma</taxon>
    </lineage>
</organism>
<dbReference type="eggNOG" id="KOG1287">
    <property type="taxonomic scope" value="Eukaryota"/>
</dbReference>
<dbReference type="InterPro" id="IPR002293">
    <property type="entry name" value="AA/rel_permease1"/>
</dbReference>
<gene>
    <name evidence="7" type="primary">TBLA0D02060</name>
    <name evidence="7" type="ORF">TBLA_0D02060</name>
</gene>
<keyword evidence="3 6" id="KW-1133">Transmembrane helix</keyword>
<keyword evidence="4 6" id="KW-0472">Membrane</keyword>
<dbReference type="OrthoDB" id="5982228at2759"/>
<feature type="transmembrane region" description="Helical" evidence="6">
    <location>
        <begin position="493"/>
        <end position="515"/>
    </location>
</feature>
<dbReference type="PANTHER" id="PTHR11785">
    <property type="entry name" value="AMINO ACID TRANSPORTER"/>
    <property type="match status" value="1"/>
</dbReference>